<feature type="transmembrane region" description="Helical" evidence="6">
    <location>
        <begin position="162"/>
        <end position="184"/>
    </location>
</feature>
<evidence type="ECO:0000256" key="1">
    <source>
        <dbReference type="ARBA" id="ARBA00004651"/>
    </source>
</evidence>
<evidence type="ECO:0000313" key="9">
    <source>
        <dbReference type="Proteomes" id="UP001499863"/>
    </source>
</evidence>
<reference evidence="9" key="1">
    <citation type="journal article" date="2019" name="Int. J. Syst. Evol. Microbiol.">
        <title>The Global Catalogue of Microorganisms (GCM) 10K type strain sequencing project: providing services to taxonomists for standard genome sequencing and annotation.</title>
        <authorList>
            <consortium name="The Broad Institute Genomics Platform"/>
            <consortium name="The Broad Institute Genome Sequencing Center for Infectious Disease"/>
            <person name="Wu L."/>
            <person name="Ma J."/>
        </authorList>
    </citation>
    <scope>NUCLEOTIDE SEQUENCE [LARGE SCALE GENOMIC DNA]</scope>
    <source>
        <strain evidence="9">JCM 12393</strain>
    </source>
</reference>
<feature type="transmembrane region" description="Helical" evidence="6">
    <location>
        <begin position="228"/>
        <end position="247"/>
    </location>
</feature>
<dbReference type="Pfam" id="PF07690">
    <property type="entry name" value="MFS_1"/>
    <property type="match status" value="1"/>
</dbReference>
<feature type="transmembrane region" description="Helical" evidence="6">
    <location>
        <begin position="135"/>
        <end position="156"/>
    </location>
</feature>
<protein>
    <submittedName>
        <fullName evidence="8">DHA2 family efflux MFS transporter permease subunit</fullName>
    </submittedName>
</protein>
<feature type="transmembrane region" description="Helical" evidence="6">
    <location>
        <begin position="333"/>
        <end position="352"/>
    </location>
</feature>
<comment type="caution">
    <text evidence="8">The sequence shown here is derived from an EMBL/GenBank/DDBJ whole genome shotgun (WGS) entry which is preliminary data.</text>
</comment>
<evidence type="ECO:0000259" key="7">
    <source>
        <dbReference type="PROSITE" id="PS50850"/>
    </source>
</evidence>
<evidence type="ECO:0000313" key="8">
    <source>
        <dbReference type="EMBL" id="GAA1394194.1"/>
    </source>
</evidence>
<feature type="domain" description="Major facilitator superfamily (MFS) profile" evidence="7">
    <location>
        <begin position="11"/>
        <end position="499"/>
    </location>
</feature>
<dbReference type="PROSITE" id="PS50850">
    <property type="entry name" value="MFS"/>
    <property type="match status" value="1"/>
</dbReference>
<feature type="transmembrane region" description="Helical" evidence="6">
    <location>
        <begin position="475"/>
        <end position="495"/>
    </location>
</feature>
<keyword evidence="3 6" id="KW-1133">Transmembrane helix</keyword>
<dbReference type="SUPFAM" id="SSF103473">
    <property type="entry name" value="MFS general substrate transporter"/>
    <property type="match status" value="1"/>
</dbReference>
<dbReference type="InterPro" id="IPR020846">
    <property type="entry name" value="MFS_dom"/>
</dbReference>
<sequence>MSDTGSRKWWALGALSLSMLAVGLDGTILNVALPQLSHALDATETDLQWFSSSYLLFLAASMLPIGLLGDRLGRRKMLIGALVLFAVSSAGCAYAENAWQFIAARCVLGVAGAGIIVMALSGLTVLFTEEERPKAVGVWSASNFLALPLGPLLGGWMLTHVWWGWVFLINVPVALLGAVVVSTLVPESRSDEPSAFDLGGAVLSVLGLVAVTYGLIEAGEQGWGDGLAWLAIGGGVALLILFFRYESRLASRGRRPMVDPALFRVSSYTWGVVLIGFVSLANIGVIFLMPQYFQAVQGTDAMGSGLRLLPLIGGLVLGAVPADKVARLVGPKAVIAAGFVVMTGGLLLGSTTEVGSGAGLSGTWTALSGVGMGLSMATATSVVLSQVPEERSGVGSAVLQAVNKVGAPLGAAVLGSVLLTSYQSNLARPALLELPFEAAEVTRSGVFGGLAVARESGSAALYSTVRESFVHGLNLALLVSAGFAVAGLICTLVFLPKLPKQAAKEGEPREAIGVA</sequence>
<dbReference type="InterPro" id="IPR011701">
    <property type="entry name" value="MFS"/>
</dbReference>
<feature type="transmembrane region" description="Helical" evidence="6">
    <location>
        <begin position="102"/>
        <end position="128"/>
    </location>
</feature>
<feature type="transmembrane region" description="Helical" evidence="6">
    <location>
        <begin position="196"/>
        <end position="216"/>
    </location>
</feature>
<keyword evidence="9" id="KW-1185">Reference proteome</keyword>
<comment type="subcellular location">
    <subcellularLocation>
        <location evidence="1">Cell membrane</location>
        <topology evidence="1">Multi-pass membrane protein</topology>
    </subcellularLocation>
</comment>
<evidence type="ECO:0000256" key="5">
    <source>
        <dbReference type="ARBA" id="ARBA00023251"/>
    </source>
</evidence>
<evidence type="ECO:0000256" key="6">
    <source>
        <dbReference type="SAM" id="Phobius"/>
    </source>
</evidence>
<feature type="transmembrane region" description="Helical" evidence="6">
    <location>
        <begin position="268"/>
        <end position="289"/>
    </location>
</feature>
<feature type="transmembrane region" description="Helical" evidence="6">
    <location>
        <begin position="77"/>
        <end position="96"/>
    </location>
</feature>
<gene>
    <name evidence="8" type="ORF">GCM10009639_28070</name>
</gene>
<keyword evidence="5" id="KW-0046">Antibiotic resistance</keyword>
<feature type="transmembrane region" description="Helical" evidence="6">
    <location>
        <begin position="364"/>
        <end position="384"/>
    </location>
</feature>
<evidence type="ECO:0000256" key="4">
    <source>
        <dbReference type="ARBA" id="ARBA00023136"/>
    </source>
</evidence>
<dbReference type="PANTHER" id="PTHR42718">
    <property type="entry name" value="MAJOR FACILITATOR SUPERFAMILY MULTIDRUG TRANSPORTER MFSC"/>
    <property type="match status" value="1"/>
</dbReference>
<keyword evidence="2 6" id="KW-0812">Transmembrane</keyword>
<dbReference type="CDD" id="cd17321">
    <property type="entry name" value="MFS_MMR_MDR_like"/>
    <property type="match status" value="1"/>
</dbReference>
<evidence type="ECO:0000256" key="3">
    <source>
        <dbReference type="ARBA" id="ARBA00022989"/>
    </source>
</evidence>
<feature type="transmembrane region" description="Helical" evidence="6">
    <location>
        <begin position="49"/>
        <end position="68"/>
    </location>
</feature>
<proteinExistence type="predicted"/>
<dbReference type="Gene3D" id="1.20.1250.20">
    <property type="entry name" value="MFS general substrate transporter like domains"/>
    <property type="match status" value="2"/>
</dbReference>
<dbReference type="EMBL" id="BAAAKJ010000147">
    <property type="protein sequence ID" value="GAA1394194.1"/>
    <property type="molecule type" value="Genomic_DNA"/>
</dbReference>
<feature type="transmembrane region" description="Helical" evidence="6">
    <location>
        <begin position="301"/>
        <end position="321"/>
    </location>
</feature>
<dbReference type="RefSeq" id="WP_344333867.1">
    <property type="nucleotide sequence ID" value="NZ_BAAAKJ010000147.1"/>
</dbReference>
<name>A0ABN1XZZ3_9ACTN</name>
<dbReference type="InterPro" id="IPR036259">
    <property type="entry name" value="MFS_trans_sf"/>
</dbReference>
<dbReference type="PANTHER" id="PTHR42718:SF42">
    <property type="entry name" value="EXPORT PROTEIN"/>
    <property type="match status" value="1"/>
</dbReference>
<accession>A0ABN1XZZ3</accession>
<dbReference type="Proteomes" id="UP001499863">
    <property type="component" value="Unassembled WGS sequence"/>
</dbReference>
<evidence type="ECO:0000256" key="2">
    <source>
        <dbReference type="ARBA" id="ARBA00022692"/>
    </source>
</evidence>
<organism evidence="8 9">
    <name type="scientific">Kitasatospora putterlickiae</name>
    <dbReference type="NCBI Taxonomy" id="221725"/>
    <lineage>
        <taxon>Bacteria</taxon>
        <taxon>Bacillati</taxon>
        <taxon>Actinomycetota</taxon>
        <taxon>Actinomycetes</taxon>
        <taxon>Kitasatosporales</taxon>
        <taxon>Streptomycetaceae</taxon>
        <taxon>Kitasatospora</taxon>
    </lineage>
</organism>
<keyword evidence="4 6" id="KW-0472">Membrane</keyword>